<dbReference type="PANTHER" id="PTHR43004:SF3">
    <property type="entry name" value="P-HYDROXYBENZOATE HYDROXYLASE"/>
    <property type="match status" value="1"/>
</dbReference>
<dbReference type="SUPFAM" id="SSF51905">
    <property type="entry name" value="FAD/NAD(P)-binding domain"/>
    <property type="match status" value="1"/>
</dbReference>
<dbReference type="PRINTS" id="PR00420">
    <property type="entry name" value="RNGMNOXGNASE"/>
</dbReference>
<dbReference type="Gene3D" id="3.50.50.60">
    <property type="entry name" value="FAD/NAD(P)-binding domain"/>
    <property type="match status" value="1"/>
</dbReference>
<evidence type="ECO:0000256" key="2">
    <source>
        <dbReference type="ARBA" id="ARBA00022827"/>
    </source>
</evidence>
<name>A0A545U1N4_9PROT</name>
<dbReference type="SUPFAM" id="SSF54373">
    <property type="entry name" value="FAD-linked reductases, C-terminal domain"/>
    <property type="match status" value="1"/>
</dbReference>
<evidence type="ECO:0000313" key="4">
    <source>
        <dbReference type="EMBL" id="TQV83313.1"/>
    </source>
</evidence>
<dbReference type="Pfam" id="PF01494">
    <property type="entry name" value="FAD_binding_3"/>
    <property type="match status" value="1"/>
</dbReference>
<accession>A0A545U1N4</accession>
<keyword evidence="2" id="KW-0274">FAD</keyword>
<keyword evidence="1" id="KW-0285">Flavoprotein</keyword>
<gene>
    <name evidence="4" type="primary">pobA</name>
    <name evidence="4" type="ORF">FKG95_01560</name>
</gene>
<evidence type="ECO:0000313" key="5">
    <source>
        <dbReference type="Proteomes" id="UP000315252"/>
    </source>
</evidence>
<organism evidence="4 5">
    <name type="scientific">Denitrobaculum tricleocarpae</name>
    <dbReference type="NCBI Taxonomy" id="2591009"/>
    <lineage>
        <taxon>Bacteria</taxon>
        <taxon>Pseudomonadati</taxon>
        <taxon>Pseudomonadota</taxon>
        <taxon>Alphaproteobacteria</taxon>
        <taxon>Rhodospirillales</taxon>
        <taxon>Rhodospirillaceae</taxon>
        <taxon>Denitrobaculum</taxon>
    </lineage>
</organism>
<keyword evidence="4" id="KW-0503">Monooxygenase</keyword>
<proteinExistence type="predicted"/>
<dbReference type="InterPro" id="IPR036188">
    <property type="entry name" value="FAD/NAD-bd_sf"/>
</dbReference>
<dbReference type="EC" id="1.14.13.2" evidence="4"/>
<dbReference type="OrthoDB" id="9791689at2"/>
<feature type="domain" description="FAD-binding" evidence="3">
    <location>
        <begin position="2"/>
        <end position="343"/>
    </location>
</feature>
<dbReference type="Proteomes" id="UP000315252">
    <property type="component" value="Unassembled WGS sequence"/>
</dbReference>
<dbReference type="NCBIfam" id="TIGR02360">
    <property type="entry name" value="pbenz_hydroxyl"/>
    <property type="match status" value="1"/>
</dbReference>
<dbReference type="GO" id="GO:0071949">
    <property type="term" value="F:FAD binding"/>
    <property type="evidence" value="ECO:0007669"/>
    <property type="project" value="InterPro"/>
</dbReference>
<dbReference type="AlphaFoldDB" id="A0A545U1N4"/>
<dbReference type="Gene3D" id="3.30.9.10">
    <property type="entry name" value="D-Amino Acid Oxidase, subunit A, domain 2"/>
    <property type="match status" value="1"/>
</dbReference>
<evidence type="ECO:0000259" key="3">
    <source>
        <dbReference type="Pfam" id="PF01494"/>
    </source>
</evidence>
<dbReference type="GO" id="GO:0043639">
    <property type="term" value="P:benzoate catabolic process"/>
    <property type="evidence" value="ECO:0007669"/>
    <property type="project" value="InterPro"/>
</dbReference>
<evidence type="ECO:0000256" key="1">
    <source>
        <dbReference type="ARBA" id="ARBA00022630"/>
    </source>
</evidence>
<keyword evidence="4" id="KW-0560">Oxidoreductase</keyword>
<sequence>MKTSVAIIGSGPAGLLLGALLTEAGIDNVIVERADKQRILSRVRAGVLEQGTVGLLDQAGVATRLHSEALHHSGILVARGENIKRLDLEQLTGGTGVTVYGQVEITRDLMEKRESTGAQTIYNASDVKLWDVNDDRPYVTYEKGGSKFSIDCDFIAGCDGNHGVSRQSLPPNTLRQYEHIYPFCWLGLLAEVRPCSDEQVYSKHSRGFALCSIRSKTRTRYYLQLPVGTRVEDWTDERFWDELKLRLPERFSDSLVTGPSFDKTVTPLRSFVSEPMQSGNLFLAGDAAHLVPPTGAKGLNLAASDVHYLFTAFHDFYSKGSETGLSSYSDLALGRVWKTVRFAWWMTTMLHQFPEANRFDQRIRESELDYVLSSKAASTALAENYVGLPY</sequence>
<dbReference type="InterPro" id="IPR012733">
    <property type="entry name" value="HB_mOase"/>
</dbReference>
<dbReference type="NCBIfam" id="NF006091">
    <property type="entry name" value="PRK08243.1"/>
    <property type="match status" value="1"/>
</dbReference>
<dbReference type="InterPro" id="IPR050641">
    <property type="entry name" value="RIFMO-like"/>
</dbReference>
<reference evidence="4 5" key="1">
    <citation type="submission" date="2019-06" db="EMBL/GenBank/DDBJ databases">
        <title>Whole genome sequence for Rhodospirillaceae sp. R148.</title>
        <authorList>
            <person name="Wang G."/>
        </authorList>
    </citation>
    <scope>NUCLEOTIDE SEQUENCE [LARGE SCALE GENOMIC DNA]</scope>
    <source>
        <strain evidence="4 5">R148</strain>
    </source>
</reference>
<dbReference type="RefSeq" id="WP_142894484.1">
    <property type="nucleotide sequence ID" value="NZ_ML660052.1"/>
</dbReference>
<dbReference type="InterPro" id="IPR002938">
    <property type="entry name" value="FAD-bd"/>
</dbReference>
<dbReference type="EMBL" id="VHSH01000001">
    <property type="protein sequence ID" value="TQV83313.1"/>
    <property type="molecule type" value="Genomic_DNA"/>
</dbReference>
<dbReference type="PANTHER" id="PTHR43004">
    <property type="entry name" value="TRK SYSTEM POTASSIUM UPTAKE PROTEIN"/>
    <property type="match status" value="1"/>
</dbReference>
<keyword evidence="5" id="KW-1185">Reference proteome</keyword>
<comment type="caution">
    <text evidence="4">The sequence shown here is derived from an EMBL/GenBank/DDBJ whole genome shotgun (WGS) entry which is preliminary data.</text>
</comment>
<protein>
    <submittedName>
        <fullName evidence="4">4-hydroxybenzoate 3-monooxygenase</fullName>
        <ecNumber evidence="4">1.14.13.2</ecNumber>
    </submittedName>
</protein>
<dbReference type="GO" id="GO:0018659">
    <property type="term" value="F:4-hydroxybenzoate 3-monooxygenase activity"/>
    <property type="evidence" value="ECO:0007669"/>
    <property type="project" value="UniProtKB-EC"/>
</dbReference>